<proteinExistence type="inferred from homology"/>
<dbReference type="GO" id="GO:0004222">
    <property type="term" value="F:metalloendopeptidase activity"/>
    <property type="evidence" value="ECO:0007669"/>
    <property type="project" value="InterPro"/>
</dbReference>
<accession>A0A1N6R288</accession>
<dbReference type="RefSeq" id="WP_076585663.1">
    <property type="nucleotide sequence ID" value="NZ_FTLW01000002.1"/>
</dbReference>
<feature type="domain" description="Peptidase M16 N-terminal" evidence="5">
    <location>
        <begin position="55"/>
        <end position="200"/>
    </location>
</feature>
<evidence type="ECO:0000256" key="1">
    <source>
        <dbReference type="ARBA" id="ARBA00001947"/>
    </source>
</evidence>
<dbReference type="Proteomes" id="UP000241788">
    <property type="component" value="Unassembled WGS sequence"/>
</dbReference>
<evidence type="ECO:0000259" key="6">
    <source>
        <dbReference type="Pfam" id="PF05193"/>
    </source>
</evidence>
<evidence type="ECO:0000313" key="7">
    <source>
        <dbReference type="EMBL" id="SIQ22978.1"/>
    </source>
</evidence>
<dbReference type="PANTHER" id="PTHR11851:SF49">
    <property type="entry name" value="MITOCHONDRIAL-PROCESSING PEPTIDASE SUBUNIT ALPHA"/>
    <property type="match status" value="1"/>
</dbReference>
<name>A0A1N6R288_9GAMM</name>
<dbReference type="SUPFAM" id="SSF63411">
    <property type="entry name" value="LuxS/MPP-like metallohydrolase"/>
    <property type="match status" value="4"/>
</dbReference>
<dbReference type="AlphaFoldDB" id="A0A1N6R288"/>
<dbReference type="InterPro" id="IPR050361">
    <property type="entry name" value="MPP/UQCRC_Complex"/>
</dbReference>
<dbReference type="InterPro" id="IPR007863">
    <property type="entry name" value="Peptidase_M16_C"/>
</dbReference>
<dbReference type="GO" id="GO:0006508">
    <property type="term" value="P:proteolysis"/>
    <property type="evidence" value="ECO:0007669"/>
    <property type="project" value="UniProtKB-KW"/>
</dbReference>
<keyword evidence="7" id="KW-0378">Hydrolase</keyword>
<keyword evidence="4" id="KW-0732">Signal</keyword>
<dbReference type="Pfam" id="PF00675">
    <property type="entry name" value="Peptidase_M16"/>
    <property type="match status" value="1"/>
</dbReference>
<feature type="signal peptide" evidence="4">
    <location>
        <begin position="1"/>
        <end position="25"/>
    </location>
</feature>
<dbReference type="InterPro" id="IPR011765">
    <property type="entry name" value="Pept_M16_N"/>
</dbReference>
<dbReference type="Gene3D" id="3.30.830.10">
    <property type="entry name" value="Metalloenzyme, LuxS/M16 peptidase-like"/>
    <property type="match status" value="4"/>
</dbReference>
<feature type="domain" description="Peptidase M16 C-terminal" evidence="6">
    <location>
        <begin position="665"/>
        <end position="847"/>
    </location>
</feature>
<feature type="chain" id="PRO_5012523407" evidence="4">
    <location>
        <begin position="26"/>
        <end position="928"/>
    </location>
</feature>
<comment type="similarity">
    <text evidence="2 3">Belongs to the peptidase M16 family.</text>
</comment>
<evidence type="ECO:0000259" key="5">
    <source>
        <dbReference type="Pfam" id="PF00675"/>
    </source>
</evidence>
<dbReference type="InterPro" id="IPR001431">
    <property type="entry name" value="Pept_M16_Zn_BS"/>
</dbReference>
<sequence length="928" mass="101276">MSRLRPLALACAIVVASFPLHPVYAQSSIAPPKGIASKACVEGICEYMLDNGMRVLLFPDASKPTVTVNVTYGVGSMHENYGETGMAHLLEHLVFKGTPKHGDIPGEMKKRGVSFNGTTNLDRTNYYGSFPANDDTLDWMLGMEADRMVNSHIAKKDLDSEMTVVRNEMERNENQPGIVFNERMMSTAYQWHNYGKSTIGNRADVENVPIGNLQAFYRQWYQPDNATLIIAGRFDPAEVLGKVQATFGKIKRPSRTLPTFWTTEPTQDGEREITVRRSGDLRLIGLTYHAPSATHADTPALMVLADILSHSPGGRLHKSLVEPKLAAAAFAGIGAQRDPGSFTLIAVPPKDGDTAKVESELLSQAEKIAATPVTAQELADAKQRIANAYELSFNDVNRIGLAMSEYVAAGDWRLYFVLRDAMDKVSLEDVNRVAKKYLIPSNRTLARFVPTDNAVRATIEAGPAVATLVDGYKGREAVAAGEAFDPSIENIAARTEIFTIGNGLQVSLLPKRTRGETVVVDADFRFGDVESIKRHPDPAGNMAGALLMRGSKTMSREQIDKRFEELKTQASVSGSIQSANIDLQTRRGELVDALTLAADILRNPAYPENEFEQARLQSVTGIEAARKEPGTVAGIAMAQHFDPWPVGHPLHTDTLDESLAKLRALKLDDVRKFHDAFYGTSNGQISIVGDFEPAVIKPLLQKLFADWKPGVTFQPINTRYNDVDAQRHSFETPDKSNAVYLARFNLPLSDDNPDYAALTVANHVFGGGGLKSRLFDRVRQKDGLSYGIGSGLSADSSRSGKDDAGSFSIQGIAAPQNMPKLEAAVREELERFVRDGITAEELSDAVNGILTQRQQGRASDGNIAGMLNSDQYLGRKMLRRAEFDAKLKSLTLADVNAAIKRHFKPAELSVYVAGDFANAAKTPAPAAK</sequence>
<gene>
    <name evidence="7" type="ORF">SAMN05421546_0873</name>
</gene>
<dbReference type="GO" id="GO:0046872">
    <property type="term" value="F:metal ion binding"/>
    <property type="evidence" value="ECO:0007669"/>
    <property type="project" value="InterPro"/>
</dbReference>
<dbReference type="InterPro" id="IPR011249">
    <property type="entry name" value="Metalloenz_LuxS/M16"/>
</dbReference>
<keyword evidence="8" id="KW-1185">Reference proteome</keyword>
<dbReference type="STRING" id="1604334.SAMN05421546_0873"/>
<evidence type="ECO:0000256" key="2">
    <source>
        <dbReference type="ARBA" id="ARBA00007261"/>
    </source>
</evidence>
<organism evidence="7 8">
    <name type="scientific">Solilutibacter tolerans</name>
    <dbReference type="NCBI Taxonomy" id="1604334"/>
    <lineage>
        <taxon>Bacteria</taxon>
        <taxon>Pseudomonadati</taxon>
        <taxon>Pseudomonadota</taxon>
        <taxon>Gammaproteobacteria</taxon>
        <taxon>Lysobacterales</taxon>
        <taxon>Lysobacteraceae</taxon>
        <taxon>Solilutibacter</taxon>
    </lineage>
</organism>
<evidence type="ECO:0000256" key="4">
    <source>
        <dbReference type="SAM" id="SignalP"/>
    </source>
</evidence>
<feature type="domain" description="Peptidase M16 C-terminal" evidence="6">
    <location>
        <begin position="212"/>
        <end position="384"/>
    </location>
</feature>
<reference evidence="8" key="1">
    <citation type="submission" date="2017-01" db="EMBL/GenBank/DDBJ databases">
        <authorList>
            <person name="Varghese N."/>
            <person name="Submissions S."/>
        </authorList>
    </citation>
    <scope>NUCLEOTIDE SEQUENCE [LARGE SCALE GENOMIC DNA]</scope>
    <source>
        <strain evidence="8">UM1</strain>
    </source>
</reference>
<dbReference type="PROSITE" id="PS00143">
    <property type="entry name" value="INSULINASE"/>
    <property type="match status" value="1"/>
</dbReference>
<dbReference type="Pfam" id="PF05193">
    <property type="entry name" value="Peptidase_M16_C"/>
    <property type="match status" value="2"/>
</dbReference>
<protein>
    <submittedName>
        <fullName evidence="7">Zinc protease</fullName>
    </submittedName>
</protein>
<comment type="cofactor">
    <cofactor evidence="1">
        <name>Zn(2+)</name>
        <dbReference type="ChEBI" id="CHEBI:29105"/>
    </cofactor>
</comment>
<keyword evidence="7" id="KW-0645">Protease</keyword>
<evidence type="ECO:0000313" key="8">
    <source>
        <dbReference type="Proteomes" id="UP000241788"/>
    </source>
</evidence>
<evidence type="ECO:0000256" key="3">
    <source>
        <dbReference type="RuleBase" id="RU004447"/>
    </source>
</evidence>
<dbReference type="EMBL" id="FTLW01000002">
    <property type="protein sequence ID" value="SIQ22978.1"/>
    <property type="molecule type" value="Genomic_DNA"/>
</dbReference>
<dbReference type="PANTHER" id="PTHR11851">
    <property type="entry name" value="METALLOPROTEASE"/>
    <property type="match status" value="1"/>
</dbReference>